<reference evidence="2 3" key="1">
    <citation type="submission" date="2020-02" db="EMBL/GenBank/DDBJ databases">
        <title>Draft genome sequence of Haematococcus lacustris strain NIES-144.</title>
        <authorList>
            <person name="Morimoto D."/>
            <person name="Nakagawa S."/>
            <person name="Yoshida T."/>
            <person name="Sawayama S."/>
        </authorList>
    </citation>
    <scope>NUCLEOTIDE SEQUENCE [LARGE SCALE GENOMIC DNA]</scope>
    <source>
        <strain evidence="2 3">NIES-144</strain>
    </source>
</reference>
<name>A0A699YZ42_HAELA</name>
<keyword evidence="3" id="KW-1185">Reference proteome</keyword>
<protein>
    <submittedName>
        <fullName evidence="2">Uncharacterized protein</fullName>
    </submittedName>
</protein>
<feature type="region of interest" description="Disordered" evidence="1">
    <location>
        <begin position="137"/>
        <end position="164"/>
    </location>
</feature>
<gene>
    <name evidence="2" type="ORF">HaLaN_11768</name>
</gene>
<evidence type="ECO:0000313" key="3">
    <source>
        <dbReference type="Proteomes" id="UP000485058"/>
    </source>
</evidence>
<accession>A0A699YZ42</accession>
<dbReference type="AlphaFoldDB" id="A0A699YZ42"/>
<comment type="caution">
    <text evidence="2">The sequence shown here is derived from an EMBL/GenBank/DDBJ whole genome shotgun (WGS) entry which is preliminary data.</text>
</comment>
<evidence type="ECO:0000256" key="1">
    <source>
        <dbReference type="SAM" id="MobiDB-lite"/>
    </source>
</evidence>
<organism evidence="2 3">
    <name type="scientific">Haematococcus lacustris</name>
    <name type="common">Green alga</name>
    <name type="synonym">Haematococcus pluvialis</name>
    <dbReference type="NCBI Taxonomy" id="44745"/>
    <lineage>
        <taxon>Eukaryota</taxon>
        <taxon>Viridiplantae</taxon>
        <taxon>Chlorophyta</taxon>
        <taxon>core chlorophytes</taxon>
        <taxon>Chlorophyceae</taxon>
        <taxon>CS clade</taxon>
        <taxon>Chlamydomonadales</taxon>
        <taxon>Haematococcaceae</taxon>
        <taxon>Haematococcus</taxon>
    </lineage>
</organism>
<proteinExistence type="predicted"/>
<feature type="compositionally biased region" description="Low complexity" evidence="1">
    <location>
        <begin position="230"/>
        <end position="249"/>
    </location>
</feature>
<feature type="non-terminal residue" evidence="2">
    <location>
        <position position="1"/>
    </location>
</feature>
<dbReference type="Proteomes" id="UP000485058">
    <property type="component" value="Unassembled WGS sequence"/>
</dbReference>
<evidence type="ECO:0000313" key="2">
    <source>
        <dbReference type="EMBL" id="GFH15527.1"/>
    </source>
</evidence>
<dbReference type="EMBL" id="BLLF01000863">
    <property type="protein sequence ID" value="GFH15527.1"/>
    <property type="molecule type" value="Genomic_DNA"/>
</dbReference>
<sequence>QCEQAAWPGRGCYSIHCWTVGDSSYRCSHQASCCLAVARLLTGPVYQTVNQPRTGRWSTSSSRGGRLEKDMAEVTMERRGRAKQLVVLFGVASIGTGGGWGADAVLRACCKVVCRPRGPDQLRGRVVLVDEHRSTRVSSAVNGKQPCEEELDHEQPTRRAHWKPPAGQVNLRILRPAWSQQRDQPVRGLMWCPVMVTRKPAQAPCSSQEATLAAASKPALPLQSSAACAPRLSRQLSPPSPPRLSRQLS</sequence>
<feature type="non-terminal residue" evidence="2">
    <location>
        <position position="249"/>
    </location>
</feature>
<feature type="region of interest" description="Disordered" evidence="1">
    <location>
        <begin position="217"/>
        <end position="249"/>
    </location>
</feature>